<dbReference type="InterPro" id="IPR029000">
    <property type="entry name" value="Cyclophilin-like_dom_sf"/>
</dbReference>
<evidence type="ECO:0000313" key="5">
    <source>
        <dbReference type="Proteomes" id="UP000604475"/>
    </source>
</evidence>
<keyword evidence="2" id="KW-0732">Signal</keyword>
<dbReference type="InterPro" id="IPR041183">
    <property type="entry name" value="Cyclophilin-like"/>
</dbReference>
<dbReference type="Pfam" id="PF18050">
    <property type="entry name" value="Cyclophil_like2"/>
    <property type="match status" value="1"/>
</dbReference>
<protein>
    <recommendedName>
        <fullName evidence="3">Cyclophilin-like domain-containing protein</fullName>
    </recommendedName>
</protein>
<comment type="caution">
    <text evidence="4">The sequence shown here is derived from an EMBL/GenBank/DDBJ whole genome shotgun (WGS) entry which is preliminary data.</text>
</comment>
<dbReference type="AlphaFoldDB" id="A0A937RNK3"/>
<dbReference type="PROSITE" id="PS51257">
    <property type="entry name" value="PROKAR_LIPOPROTEIN"/>
    <property type="match status" value="1"/>
</dbReference>
<feature type="chain" id="PRO_5039379844" description="Cyclophilin-like domain-containing protein" evidence="2">
    <location>
        <begin position="20"/>
        <end position="188"/>
    </location>
</feature>
<evidence type="ECO:0000259" key="3">
    <source>
        <dbReference type="Pfam" id="PF18050"/>
    </source>
</evidence>
<dbReference type="Proteomes" id="UP000604475">
    <property type="component" value="Unassembled WGS sequence"/>
</dbReference>
<dbReference type="EMBL" id="JAEACQ010000294">
    <property type="protein sequence ID" value="MBL7632059.1"/>
    <property type="molecule type" value="Genomic_DNA"/>
</dbReference>
<dbReference type="SUPFAM" id="SSF50891">
    <property type="entry name" value="Cyclophilin-like"/>
    <property type="match status" value="1"/>
</dbReference>
<feature type="signal peptide" evidence="2">
    <location>
        <begin position="1"/>
        <end position="19"/>
    </location>
</feature>
<reference evidence="4" key="1">
    <citation type="submission" date="2020-12" db="EMBL/GenBank/DDBJ databases">
        <title>Genomic characterization of non-nitrogen-fixing Frankia strains.</title>
        <authorList>
            <person name="Carlos-Shanley C."/>
            <person name="Guerra T."/>
            <person name="Hahn D."/>
        </authorList>
    </citation>
    <scope>NUCLEOTIDE SEQUENCE</scope>
    <source>
        <strain evidence="4">CN6</strain>
    </source>
</reference>
<evidence type="ECO:0000256" key="1">
    <source>
        <dbReference type="SAM" id="MobiDB-lite"/>
    </source>
</evidence>
<gene>
    <name evidence="4" type="ORF">I7412_33885</name>
</gene>
<evidence type="ECO:0000313" key="4">
    <source>
        <dbReference type="EMBL" id="MBL7632059.1"/>
    </source>
</evidence>
<accession>A0A937RNK3</accession>
<dbReference type="RefSeq" id="WP_203003647.1">
    <property type="nucleotide sequence ID" value="NZ_JADWYU010000123.1"/>
</dbReference>
<proteinExistence type="predicted"/>
<keyword evidence="5" id="KW-1185">Reference proteome</keyword>
<name>A0A937RNK3_9ACTN</name>
<feature type="region of interest" description="Disordered" evidence="1">
    <location>
        <begin position="23"/>
        <end position="59"/>
    </location>
</feature>
<sequence length="188" mass="19478">MRPKAFAAALGLAALVALAACGSPAGETRGDGESSPTAQPGESVTPPASPSSAAAGGAGGDVDQVVGTVVRFSSRATSVDVTIDEDNPAARDFLSMLPLTLTIEEFTGREKISYLPRELEYRDSPGSDPEDGDLIYYIPWGNLGFYYNTAGVGYSAQTVHLGTYDASLEQLELLEGEGITVEVVGKGS</sequence>
<evidence type="ECO:0000256" key="2">
    <source>
        <dbReference type="SAM" id="SignalP"/>
    </source>
</evidence>
<dbReference type="Gene3D" id="2.40.100.20">
    <property type="match status" value="1"/>
</dbReference>
<feature type="domain" description="Cyclophilin-like" evidence="3">
    <location>
        <begin position="77"/>
        <end position="181"/>
    </location>
</feature>
<organism evidence="4 5">
    <name type="scientific">Frankia nepalensis</name>
    <dbReference type="NCBI Taxonomy" id="1836974"/>
    <lineage>
        <taxon>Bacteria</taxon>
        <taxon>Bacillati</taxon>
        <taxon>Actinomycetota</taxon>
        <taxon>Actinomycetes</taxon>
        <taxon>Frankiales</taxon>
        <taxon>Frankiaceae</taxon>
        <taxon>Frankia</taxon>
    </lineage>
</organism>